<name>A0ABR9ZHZ0_9CORY</name>
<dbReference type="PANTHER" id="PTHR30535:SF4">
    <property type="entry name" value="HEMIN-BINDING PERIPLASMIC PROTEIN HMUT"/>
    <property type="match status" value="1"/>
</dbReference>
<dbReference type="RefSeq" id="WP_194555520.1">
    <property type="nucleotide sequence ID" value="NZ_JADKMY010000001.1"/>
</dbReference>
<sequence>MFSTSQHNLRRAVVAALAVTSLALSGCSSWDTGNAEQESSNSEIISELENSSDKPDPRQLKGVSTVSAFDEVEPVAENPEPALPVELTDNDGNAVKVEDVSRIVALDMYGTYTKTLRGLGLSENIVGRTNSSNEESLKDLPVVTQGGHDINVEAVLSLRPSLIIVDHSIGPRGAIDQLRESGIPTVVMSPDRSLEKMEEGIKNLAGVVGLQEEGDKLAQRSLDEYEEAVQAIREIAPEKPLKMAFLYARGDGGVFYVLGKEDSTDDLISGLGGTDVATEQGIGAPSPANAEALAKLNPEVFVMMSEGLESTGNLQGLLARPGVANTTAGKNQRILALPDGDSLAFGPQTGEMLLRAAQALYLKDGQSQ</sequence>
<dbReference type="InterPro" id="IPR002491">
    <property type="entry name" value="ABC_transptr_periplasmic_BD"/>
</dbReference>
<evidence type="ECO:0000256" key="1">
    <source>
        <dbReference type="ARBA" id="ARBA00008814"/>
    </source>
</evidence>
<dbReference type="EMBL" id="JADKMY010000001">
    <property type="protein sequence ID" value="MBF4552623.1"/>
    <property type="molecule type" value="Genomic_DNA"/>
</dbReference>
<evidence type="ECO:0000256" key="2">
    <source>
        <dbReference type="SAM" id="MobiDB-lite"/>
    </source>
</evidence>
<accession>A0ABR9ZHZ0</accession>
<feature type="signal peptide" evidence="3">
    <location>
        <begin position="1"/>
        <end position="30"/>
    </location>
</feature>
<dbReference type="Pfam" id="PF01497">
    <property type="entry name" value="Peripla_BP_2"/>
    <property type="match status" value="1"/>
</dbReference>
<feature type="chain" id="PRO_5046895837" evidence="3">
    <location>
        <begin position="31"/>
        <end position="368"/>
    </location>
</feature>
<feature type="region of interest" description="Disordered" evidence="2">
    <location>
        <begin position="30"/>
        <end position="63"/>
    </location>
</feature>
<evidence type="ECO:0000313" key="5">
    <source>
        <dbReference type="EMBL" id="MBF4552623.1"/>
    </source>
</evidence>
<dbReference type="Proteomes" id="UP000635902">
    <property type="component" value="Unassembled WGS sequence"/>
</dbReference>
<evidence type="ECO:0000313" key="6">
    <source>
        <dbReference type="Proteomes" id="UP000635902"/>
    </source>
</evidence>
<dbReference type="InterPro" id="IPR050902">
    <property type="entry name" value="ABC_Transporter_SBP"/>
</dbReference>
<proteinExistence type="inferred from homology"/>
<dbReference type="Gene3D" id="3.40.50.1980">
    <property type="entry name" value="Nitrogenase molybdenum iron protein domain"/>
    <property type="match status" value="2"/>
</dbReference>
<dbReference type="PANTHER" id="PTHR30535">
    <property type="entry name" value="VITAMIN B12-BINDING PROTEIN"/>
    <property type="match status" value="1"/>
</dbReference>
<evidence type="ECO:0000259" key="4">
    <source>
        <dbReference type="PROSITE" id="PS50983"/>
    </source>
</evidence>
<comment type="similarity">
    <text evidence="1">Belongs to the bacterial solute-binding protein 8 family.</text>
</comment>
<feature type="compositionally biased region" description="Low complexity" evidence="2">
    <location>
        <begin position="38"/>
        <end position="49"/>
    </location>
</feature>
<dbReference type="SUPFAM" id="SSF53807">
    <property type="entry name" value="Helical backbone' metal receptor"/>
    <property type="match status" value="1"/>
</dbReference>
<dbReference type="PROSITE" id="PS50983">
    <property type="entry name" value="FE_B12_PBP"/>
    <property type="match status" value="1"/>
</dbReference>
<organism evidence="5 6">
    <name type="scientific">Corynebacterium suicordis DSM 45110</name>
    <dbReference type="NCBI Taxonomy" id="1121369"/>
    <lineage>
        <taxon>Bacteria</taxon>
        <taxon>Bacillati</taxon>
        <taxon>Actinomycetota</taxon>
        <taxon>Actinomycetes</taxon>
        <taxon>Mycobacteriales</taxon>
        <taxon>Corynebacteriaceae</taxon>
        <taxon>Corynebacterium</taxon>
    </lineage>
</organism>
<keyword evidence="6" id="KW-1185">Reference proteome</keyword>
<reference evidence="5 6" key="1">
    <citation type="submission" date="2020-10" db="EMBL/GenBank/DDBJ databases">
        <title>Novel species in genus Corynebacterium.</title>
        <authorList>
            <person name="Zhang G."/>
        </authorList>
    </citation>
    <scope>NUCLEOTIDE SEQUENCE [LARGE SCALE GENOMIC DNA]</scope>
    <source>
        <strain evidence="5 6">DSM 45110</strain>
    </source>
</reference>
<keyword evidence="3" id="KW-0732">Signal</keyword>
<feature type="domain" description="Fe/B12 periplasmic-binding" evidence="4">
    <location>
        <begin position="102"/>
        <end position="365"/>
    </location>
</feature>
<protein>
    <submittedName>
        <fullName evidence="5">ABC transporter substrate-binding protein</fullName>
    </submittedName>
</protein>
<gene>
    <name evidence="5" type="ORF">IRY30_00795</name>
</gene>
<comment type="caution">
    <text evidence="5">The sequence shown here is derived from an EMBL/GenBank/DDBJ whole genome shotgun (WGS) entry which is preliminary data.</text>
</comment>
<evidence type="ECO:0000256" key="3">
    <source>
        <dbReference type="SAM" id="SignalP"/>
    </source>
</evidence>